<protein>
    <recommendedName>
        <fullName evidence="6">Bola-like protein</fullName>
    </recommendedName>
</protein>
<gene>
    <name evidence="4" type="primary">Mo00914</name>
    <name evidence="4" type="ORF">E5Q_00914</name>
</gene>
<dbReference type="AlphaFoldDB" id="G7DUK5"/>
<comment type="similarity">
    <text evidence="1 2">Belongs to the BolA/IbaG family.</text>
</comment>
<dbReference type="OrthoDB" id="203381at2759"/>
<dbReference type="SUPFAM" id="SSF82657">
    <property type="entry name" value="BolA-like"/>
    <property type="match status" value="1"/>
</dbReference>
<evidence type="ECO:0008006" key="6">
    <source>
        <dbReference type="Google" id="ProtNLM"/>
    </source>
</evidence>
<dbReference type="InterPro" id="IPR002634">
    <property type="entry name" value="BolA"/>
</dbReference>
<dbReference type="InterPro" id="IPR052275">
    <property type="entry name" value="Mt_Fe-S_assembly_factor"/>
</dbReference>
<dbReference type="GO" id="GO:0005759">
    <property type="term" value="C:mitochondrial matrix"/>
    <property type="evidence" value="ECO:0007669"/>
    <property type="project" value="TreeGrafter"/>
</dbReference>
<reference evidence="4 5" key="2">
    <citation type="journal article" date="2012" name="Open Biol.">
        <title>Characteristics of nucleosomes and linker DNA regions on the genome of the basidiomycete Mixia osmundae revealed by mono- and dinucleosome mapping.</title>
        <authorList>
            <person name="Nishida H."/>
            <person name="Kondo S."/>
            <person name="Matsumoto T."/>
            <person name="Suzuki Y."/>
            <person name="Yoshikawa H."/>
            <person name="Taylor T.D."/>
            <person name="Sugiyama J."/>
        </authorList>
    </citation>
    <scope>NUCLEOTIDE SEQUENCE [LARGE SCALE GENOMIC DNA]</scope>
    <source>
        <strain evidence="5">CBS 9802 / IAM 14324 / JCM 22182 / KY 12970</strain>
    </source>
</reference>
<comment type="caution">
    <text evidence="4">The sequence shown here is derived from an EMBL/GenBank/DDBJ whole genome shotgun (WGS) entry which is preliminary data.</text>
</comment>
<sequence>MLRSQAAMRMLIRPSWLVPRQSARSTMPVRGYVARSSIPPTQQPSNSPDRSPLEPSEAYTPVDSSSSVSSADEDGSTQTAARGMGGSAQTDEGTSSESATLLSKEERAVMEKLEGIFKGGRIEVQDVSGGCGSFFAISIAHKDFKGLSTIKQHRVVNEALAEEVKNWHGIQLKTAPM</sequence>
<dbReference type="Pfam" id="PF01722">
    <property type="entry name" value="BolA"/>
    <property type="match status" value="1"/>
</dbReference>
<dbReference type="InParanoid" id="G7DUK5"/>
<dbReference type="HOGENOM" id="CLU_1518241_0_0_1"/>
<reference evidence="4 5" key="1">
    <citation type="journal article" date="2011" name="J. Gen. Appl. Microbiol.">
        <title>Draft genome sequencing of the enigmatic basidiomycete Mixia osmundae.</title>
        <authorList>
            <person name="Nishida H."/>
            <person name="Nagatsuka Y."/>
            <person name="Sugiyama J."/>
        </authorList>
    </citation>
    <scope>NUCLEOTIDE SEQUENCE [LARGE SCALE GENOMIC DNA]</scope>
    <source>
        <strain evidence="5">CBS 9802 / IAM 14324 / JCM 22182 / KY 12970</strain>
    </source>
</reference>
<dbReference type="EMBL" id="BABT02000029">
    <property type="protein sequence ID" value="GAA94265.1"/>
    <property type="molecule type" value="Genomic_DNA"/>
</dbReference>
<feature type="region of interest" description="Disordered" evidence="3">
    <location>
        <begin position="21"/>
        <end position="104"/>
    </location>
</feature>
<evidence type="ECO:0000256" key="2">
    <source>
        <dbReference type="RuleBase" id="RU003860"/>
    </source>
</evidence>
<feature type="compositionally biased region" description="Polar residues" evidence="3">
    <location>
        <begin position="38"/>
        <end position="49"/>
    </location>
</feature>
<dbReference type="PANTHER" id="PTHR46188:SF1">
    <property type="entry name" value="BOLA-LIKE PROTEIN 3"/>
    <property type="match status" value="1"/>
</dbReference>
<feature type="compositionally biased region" description="Polar residues" evidence="3">
    <location>
        <begin position="87"/>
        <end position="101"/>
    </location>
</feature>
<evidence type="ECO:0000256" key="1">
    <source>
        <dbReference type="ARBA" id="ARBA00005578"/>
    </source>
</evidence>
<evidence type="ECO:0000313" key="4">
    <source>
        <dbReference type="EMBL" id="GAA94265.1"/>
    </source>
</evidence>
<organism evidence="4 5">
    <name type="scientific">Mixia osmundae (strain CBS 9802 / IAM 14324 / JCM 22182 / KY 12970)</name>
    <dbReference type="NCBI Taxonomy" id="764103"/>
    <lineage>
        <taxon>Eukaryota</taxon>
        <taxon>Fungi</taxon>
        <taxon>Dikarya</taxon>
        <taxon>Basidiomycota</taxon>
        <taxon>Pucciniomycotina</taxon>
        <taxon>Mixiomycetes</taxon>
        <taxon>Mixiales</taxon>
        <taxon>Mixiaceae</taxon>
        <taxon>Mixia</taxon>
    </lineage>
</organism>
<dbReference type="Gene3D" id="3.30.300.90">
    <property type="entry name" value="BolA-like"/>
    <property type="match status" value="1"/>
</dbReference>
<proteinExistence type="inferred from homology"/>
<dbReference type="eggNOG" id="KOG3348">
    <property type="taxonomic scope" value="Eukaryota"/>
</dbReference>
<accession>G7DUK5</accession>
<dbReference type="RefSeq" id="XP_014564959.1">
    <property type="nucleotide sequence ID" value="XM_014709473.1"/>
</dbReference>
<evidence type="ECO:0000313" key="5">
    <source>
        <dbReference type="Proteomes" id="UP000009131"/>
    </source>
</evidence>
<dbReference type="InterPro" id="IPR036065">
    <property type="entry name" value="BolA-like_sf"/>
</dbReference>
<dbReference type="Proteomes" id="UP000009131">
    <property type="component" value="Unassembled WGS sequence"/>
</dbReference>
<name>G7DUK5_MIXOS</name>
<dbReference type="STRING" id="764103.G7DUK5"/>
<dbReference type="PANTHER" id="PTHR46188">
    <property type="entry name" value="BOLA-LIKE PROTEIN 3"/>
    <property type="match status" value="1"/>
</dbReference>
<evidence type="ECO:0000256" key="3">
    <source>
        <dbReference type="SAM" id="MobiDB-lite"/>
    </source>
</evidence>
<keyword evidence="5" id="KW-1185">Reference proteome</keyword>